<keyword evidence="3" id="KW-0819">tRNA processing</keyword>
<dbReference type="NCBIfam" id="TIGR00449">
    <property type="entry name" value="tgt_general"/>
    <property type="match status" value="1"/>
</dbReference>
<protein>
    <recommendedName>
        <fullName evidence="5">tRNA-guanine(15) transglycosylase-like domain-containing protein</fullName>
    </recommendedName>
</protein>
<reference evidence="6 7" key="1">
    <citation type="submission" date="2024-10" db="EMBL/GenBank/DDBJ databases">
        <title>Updated reference genomes for cyclostephanoid diatoms.</title>
        <authorList>
            <person name="Roberts W.R."/>
            <person name="Alverson A.J."/>
        </authorList>
    </citation>
    <scope>NUCLEOTIDE SEQUENCE [LARGE SCALE GENOMIC DNA]</scope>
    <source>
        <strain evidence="6 7">AJA276-08</strain>
    </source>
</reference>
<evidence type="ECO:0000256" key="1">
    <source>
        <dbReference type="ARBA" id="ARBA00022676"/>
    </source>
</evidence>
<feature type="domain" description="tRNA-guanine(15) transglycosylase-like" evidence="5">
    <location>
        <begin position="68"/>
        <end position="151"/>
    </location>
</feature>
<dbReference type="EMBL" id="JALLAZ020000518">
    <property type="protein sequence ID" value="KAL3793270.1"/>
    <property type="molecule type" value="Genomic_DNA"/>
</dbReference>
<dbReference type="InterPro" id="IPR004803">
    <property type="entry name" value="TGT"/>
</dbReference>
<sequence length="452" mass="50587">MPLHDALESMVAKLRNRVLSIGGRKRFRSLATTTSDHLPRKLPTSLDFPPWAYEPSRSCIDRRGARPVMTTPHGIVDTPGFVAVGTNAALKVVDFPAADDAGQQLVFSNTYHLLLHPGTDVIREAGGIHKFTGRDGPFITDSGGFQVFSLKYGGVAESLESGGELKRSPSRGKKKPYWRSDVMGKVKVMEDHVEFKSYRDGSKIVLSPESSIRAQKDIGADNSASVIEQIIIPLDILPPHHIAREELAASVERSHRWEARSLFEHLLDSRDRKQAIFCVVHGGTDVELRTKSLEYLTTLPWDGYAIGGSLGNGREEMKTLLSWMMPLFNTIERRDKCRHLLGIADIESIHCAVHHGFDTMDSSYPTKIARHGTLLTKDGLIRIKRGQHAKSFGMKIDHDCECSTCTHYDRAYLCHLFKSNEPLGLRLATVHNLHFMNRLMADLRRDILHGKV</sequence>
<dbReference type="Gene3D" id="3.20.20.105">
    <property type="entry name" value="Queuine tRNA-ribosyltransferase-like"/>
    <property type="match status" value="1"/>
</dbReference>
<evidence type="ECO:0000256" key="3">
    <source>
        <dbReference type="ARBA" id="ARBA00022694"/>
    </source>
</evidence>
<keyword evidence="2" id="KW-0808">Transferase</keyword>
<dbReference type="Proteomes" id="UP001530315">
    <property type="component" value="Unassembled WGS sequence"/>
</dbReference>
<name>A0ABD3PYW9_9STRA</name>
<evidence type="ECO:0000313" key="6">
    <source>
        <dbReference type="EMBL" id="KAL3793270.1"/>
    </source>
</evidence>
<organism evidence="6 7">
    <name type="scientific">Stephanodiscus triporus</name>
    <dbReference type="NCBI Taxonomy" id="2934178"/>
    <lineage>
        <taxon>Eukaryota</taxon>
        <taxon>Sar</taxon>
        <taxon>Stramenopiles</taxon>
        <taxon>Ochrophyta</taxon>
        <taxon>Bacillariophyta</taxon>
        <taxon>Coscinodiscophyceae</taxon>
        <taxon>Thalassiosirophycidae</taxon>
        <taxon>Stephanodiscales</taxon>
        <taxon>Stephanodiscaceae</taxon>
        <taxon>Stephanodiscus</taxon>
    </lineage>
</organism>
<evidence type="ECO:0000313" key="7">
    <source>
        <dbReference type="Proteomes" id="UP001530315"/>
    </source>
</evidence>
<keyword evidence="4" id="KW-0479">Metal-binding</keyword>
<dbReference type="PANTHER" id="PTHR43468:SF1">
    <property type="entry name" value="TRNA-GUANOSINE(34) QUEUINE TRANSGLYCOSYLASE"/>
    <property type="match status" value="1"/>
</dbReference>
<dbReference type="AlphaFoldDB" id="A0ABD3PYW9"/>
<evidence type="ECO:0000256" key="2">
    <source>
        <dbReference type="ARBA" id="ARBA00022679"/>
    </source>
</evidence>
<evidence type="ECO:0000256" key="4">
    <source>
        <dbReference type="ARBA" id="ARBA00022723"/>
    </source>
</evidence>
<keyword evidence="1" id="KW-0328">Glycosyltransferase</keyword>
<dbReference type="Pfam" id="PF01702">
    <property type="entry name" value="TGT"/>
    <property type="match status" value="2"/>
</dbReference>
<gene>
    <name evidence="6" type="ORF">ACHAW5_007476</name>
</gene>
<dbReference type="GO" id="GO:0046872">
    <property type="term" value="F:metal ion binding"/>
    <property type="evidence" value="ECO:0007669"/>
    <property type="project" value="UniProtKB-KW"/>
</dbReference>
<dbReference type="GO" id="GO:0008033">
    <property type="term" value="P:tRNA processing"/>
    <property type="evidence" value="ECO:0007669"/>
    <property type="project" value="UniProtKB-KW"/>
</dbReference>
<feature type="domain" description="tRNA-guanine(15) transglycosylase-like" evidence="5">
    <location>
        <begin position="186"/>
        <end position="451"/>
    </location>
</feature>
<dbReference type="GO" id="GO:0016757">
    <property type="term" value="F:glycosyltransferase activity"/>
    <property type="evidence" value="ECO:0007669"/>
    <property type="project" value="UniProtKB-KW"/>
</dbReference>
<dbReference type="InterPro" id="IPR002616">
    <property type="entry name" value="tRNA_ribo_trans-like"/>
</dbReference>
<keyword evidence="7" id="KW-1185">Reference proteome</keyword>
<proteinExistence type="predicted"/>
<evidence type="ECO:0000259" key="5">
    <source>
        <dbReference type="Pfam" id="PF01702"/>
    </source>
</evidence>
<dbReference type="PANTHER" id="PTHR43468">
    <property type="match status" value="1"/>
</dbReference>
<dbReference type="NCBIfam" id="TIGR00430">
    <property type="entry name" value="Q_tRNA_tgt"/>
    <property type="match status" value="1"/>
</dbReference>
<accession>A0ABD3PYW9</accession>
<dbReference type="SUPFAM" id="SSF51713">
    <property type="entry name" value="tRNA-guanine transglycosylase"/>
    <property type="match status" value="1"/>
</dbReference>
<dbReference type="InterPro" id="IPR036511">
    <property type="entry name" value="TGT-like_sf"/>
</dbReference>
<comment type="caution">
    <text evidence="6">The sequence shown here is derived from an EMBL/GenBank/DDBJ whole genome shotgun (WGS) entry which is preliminary data.</text>
</comment>